<name>A0ABD5UBQ6_9EURY</name>
<dbReference type="Pfam" id="PF00106">
    <property type="entry name" value="adh_short"/>
    <property type="match status" value="1"/>
</dbReference>
<evidence type="ECO:0000256" key="1">
    <source>
        <dbReference type="ARBA" id="ARBA00023002"/>
    </source>
</evidence>
<sequence length="299" mass="31627">MDETTGTMAGKIVVLTGATSGIGRVAARRLGERGATVVLTGRDRERGRAALREVREAGGDGRFVRADVADLDAVRSLADVVRERYDRLDVLVHNAALSLSSRRTVDLGGRAVEAVFLVNHLAPFLLTYELVDLLVASAPARVVVTASSVHRRGELALSDLALDDEYDALDAYARSKLANVLFTVELADRLAGTGVTANAYHPGFVPGSGLYRDTSLPLSLAVRLAARLPFVGTSVAEGAAGLVALAADAPADLTGAYVAGRSRETPDDRAHDAARRERLWNASADLVGVPRALPLRERG</sequence>
<gene>
    <name evidence="3" type="ORF">ACFQHK_14275</name>
</gene>
<keyword evidence="4" id="KW-1185">Reference proteome</keyword>
<dbReference type="PANTHER" id="PTHR43157">
    <property type="entry name" value="PHOSPHATIDYLINOSITOL-GLYCAN BIOSYNTHESIS CLASS F PROTEIN-RELATED"/>
    <property type="match status" value="1"/>
</dbReference>
<dbReference type="SUPFAM" id="SSF51735">
    <property type="entry name" value="NAD(P)-binding Rossmann-fold domains"/>
    <property type="match status" value="1"/>
</dbReference>
<dbReference type="PRINTS" id="PR00081">
    <property type="entry name" value="GDHRDH"/>
</dbReference>
<evidence type="ECO:0000313" key="3">
    <source>
        <dbReference type="EMBL" id="MFC6837658.1"/>
    </source>
</evidence>
<dbReference type="AlphaFoldDB" id="A0ABD5UBQ6"/>
<dbReference type="InterPro" id="IPR036291">
    <property type="entry name" value="NAD(P)-bd_dom_sf"/>
</dbReference>
<feature type="domain" description="Ketoreductase" evidence="2">
    <location>
        <begin position="11"/>
        <end position="193"/>
    </location>
</feature>
<dbReference type="Proteomes" id="UP001596406">
    <property type="component" value="Unassembled WGS sequence"/>
</dbReference>
<dbReference type="InterPro" id="IPR002347">
    <property type="entry name" value="SDR_fam"/>
</dbReference>
<dbReference type="EMBL" id="JBHSXM010000001">
    <property type="protein sequence ID" value="MFC6837658.1"/>
    <property type="molecule type" value="Genomic_DNA"/>
</dbReference>
<organism evidence="3 4">
    <name type="scientific">Halomarina ordinaria</name>
    <dbReference type="NCBI Taxonomy" id="3033939"/>
    <lineage>
        <taxon>Archaea</taxon>
        <taxon>Methanobacteriati</taxon>
        <taxon>Methanobacteriota</taxon>
        <taxon>Stenosarchaea group</taxon>
        <taxon>Halobacteria</taxon>
        <taxon>Halobacteriales</taxon>
        <taxon>Natronomonadaceae</taxon>
        <taxon>Halomarina</taxon>
    </lineage>
</organism>
<evidence type="ECO:0000259" key="2">
    <source>
        <dbReference type="SMART" id="SM00822"/>
    </source>
</evidence>
<reference evidence="3 4" key="1">
    <citation type="journal article" date="2019" name="Int. J. Syst. Evol. Microbiol.">
        <title>The Global Catalogue of Microorganisms (GCM) 10K type strain sequencing project: providing services to taxonomists for standard genome sequencing and annotation.</title>
        <authorList>
            <consortium name="The Broad Institute Genomics Platform"/>
            <consortium name="The Broad Institute Genome Sequencing Center for Infectious Disease"/>
            <person name="Wu L."/>
            <person name="Ma J."/>
        </authorList>
    </citation>
    <scope>NUCLEOTIDE SEQUENCE [LARGE SCALE GENOMIC DNA]</scope>
    <source>
        <strain evidence="3 4">PSRA2</strain>
    </source>
</reference>
<dbReference type="SMART" id="SM00822">
    <property type="entry name" value="PKS_KR"/>
    <property type="match status" value="1"/>
</dbReference>
<comment type="caution">
    <text evidence="3">The sequence shown here is derived from an EMBL/GenBank/DDBJ whole genome shotgun (WGS) entry which is preliminary data.</text>
</comment>
<proteinExistence type="predicted"/>
<dbReference type="Gene3D" id="3.40.50.720">
    <property type="entry name" value="NAD(P)-binding Rossmann-like Domain"/>
    <property type="match status" value="1"/>
</dbReference>
<dbReference type="GO" id="GO:0016491">
    <property type="term" value="F:oxidoreductase activity"/>
    <property type="evidence" value="ECO:0007669"/>
    <property type="project" value="UniProtKB-KW"/>
</dbReference>
<dbReference type="PANTHER" id="PTHR43157:SF31">
    <property type="entry name" value="PHOSPHATIDYLINOSITOL-GLYCAN BIOSYNTHESIS CLASS F PROTEIN"/>
    <property type="match status" value="1"/>
</dbReference>
<evidence type="ECO:0000313" key="4">
    <source>
        <dbReference type="Proteomes" id="UP001596406"/>
    </source>
</evidence>
<dbReference type="RefSeq" id="WP_304449322.1">
    <property type="nucleotide sequence ID" value="NZ_JARRAH010000001.1"/>
</dbReference>
<accession>A0ABD5UBQ6</accession>
<dbReference type="InterPro" id="IPR057326">
    <property type="entry name" value="KR_dom"/>
</dbReference>
<protein>
    <submittedName>
        <fullName evidence="3">SDR family NAD(P)-dependent oxidoreductase</fullName>
    </submittedName>
</protein>
<keyword evidence="1" id="KW-0560">Oxidoreductase</keyword>